<dbReference type="SUPFAM" id="SSF53187">
    <property type="entry name" value="Zn-dependent exopeptidases"/>
    <property type="match status" value="1"/>
</dbReference>
<dbReference type="EMBL" id="CP133720">
    <property type="protein sequence ID" value="WMW79556.1"/>
    <property type="molecule type" value="Genomic_DNA"/>
</dbReference>
<feature type="domain" description="Peptidase M28" evidence="1">
    <location>
        <begin position="82"/>
        <end position="269"/>
    </location>
</feature>
<dbReference type="InterPro" id="IPR007484">
    <property type="entry name" value="Peptidase_M28"/>
</dbReference>
<protein>
    <submittedName>
        <fullName evidence="2">M28 family peptidase</fullName>
    </submittedName>
</protein>
<dbReference type="Pfam" id="PF04389">
    <property type="entry name" value="Peptidase_M28"/>
    <property type="match status" value="1"/>
</dbReference>
<evidence type="ECO:0000259" key="1">
    <source>
        <dbReference type="Pfam" id="PF04389"/>
    </source>
</evidence>
<dbReference type="Gene3D" id="3.40.630.10">
    <property type="entry name" value="Zn peptidases"/>
    <property type="match status" value="1"/>
</dbReference>
<reference evidence="2" key="1">
    <citation type="submission" date="2023-09" db="EMBL/GenBank/DDBJ databases">
        <title>Undibacterium sp. 20NA77.5 isolated from freshwater.</title>
        <authorList>
            <person name="Le V."/>
            <person name="Ko S.-R."/>
            <person name="Ahn C.-Y."/>
            <person name="Oh H.-M."/>
        </authorList>
    </citation>
    <scope>NUCLEOTIDE SEQUENCE</scope>
    <source>
        <strain evidence="2">20NA77.5</strain>
    </source>
</reference>
<dbReference type="RefSeq" id="WP_309481052.1">
    <property type="nucleotide sequence ID" value="NZ_CP133720.1"/>
</dbReference>
<organism evidence="2 3">
    <name type="scientific">Undibacterium cyanobacteriorum</name>
    <dbReference type="NCBI Taxonomy" id="3073561"/>
    <lineage>
        <taxon>Bacteria</taxon>
        <taxon>Pseudomonadati</taxon>
        <taxon>Pseudomonadota</taxon>
        <taxon>Betaproteobacteria</taxon>
        <taxon>Burkholderiales</taxon>
        <taxon>Oxalobacteraceae</taxon>
        <taxon>Undibacterium</taxon>
    </lineage>
</organism>
<evidence type="ECO:0000313" key="3">
    <source>
        <dbReference type="Proteomes" id="UP001181355"/>
    </source>
</evidence>
<sequence length="296" mass="32763">MRDLNYLASETMQGRGVGSEGSARAADYIIKRLNELGLKPCAKEFVQEFTFKDRSGNDKVGKNIVACQAGTNATNATNVTNGKADYLVISAHYDHLGMRDKTIYFGADDNASGVAGVLAVAEQFKNTPPNNHIAYAFFDAEEIGLKGAMAFVAQNRIPVENIIANLNFDMIARGDKNELFVSGTHQTPAFKPVLTSLNGIDGIKVSFDHDKPEQKQDDWTNQSDHYAFYQRSIPHLYFGVEDHADYHKPSDTADKVNPKFFDGAVNIVRTAVRLIDAAASKVDFRSERKKYANRNN</sequence>
<dbReference type="Proteomes" id="UP001181355">
    <property type="component" value="Chromosome"/>
</dbReference>
<gene>
    <name evidence="2" type="ORF">RF679_12965</name>
</gene>
<accession>A0ABY9RHI7</accession>
<dbReference type="PANTHER" id="PTHR12147:SF26">
    <property type="entry name" value="PEPTIDASE M28 DOMAIN-CONTAINING PROTEIN"/>
    <property type="match status" value="1"/>
</dbReference>
<evidence type="ECO:0000313" key="2">
    <source>
        <dbReference type="EMBL" id="WMW79556.1"/>
    </source>
</evidence>
<proteinExistence type="predicted"/>
<dbReference type="InterPro" id="IPR045175">
    <property type="entry name" value="M28_fam"/>
</dbReference>
<keyword evidence="3" id="KW-1185">Reference proteome</keyword>
<dbReference type="PANTHER" id="PTHR12147">
    <property type="entry name" value="METALLOPEPTIDASE M28 FAMILY MEMBER"/>
    <property type="match status" value="1"/>
</dbReference>
<name>A0ABY9RHI7_9BURK</name>